<evidence type="ECO:0000256" key="12">
    <source>
        <dbReference type="ARBA" id="ARBA00047973"/>
    </source>
</evidence>
<feature type="binding site" evidence="13">
    <location>
        <position position="115"/>
    </location>
    <ligand>
        <name>substrate</name>
    </ligand>
</feature>
<evidence type="ECO:0000256" key="10">
    <source>
        <dbReference type="ARBA" id="ARBA00030169"/>
    </source>
</evidence>
<evidence type="ECO:0000256" key="5">
    <source>
        <dbReference type="ARBA" id="ARBA00012213"/>
    </source>
</evidence>
<dbReference type="EMBL" id="FOXD01000004">
    <property type="protein sequence ID" value="SFP31346.1"/>
    <property type="molecule type" value="Genomic_DNA"/>
</dbReference>
<evidence type="ECO:0000256" key="7">
    <source>
        <dbReference type="ARBA" id="ARBA00016549"/>
    </source>
</evidence>
<evidence type="ECO:0000256" key="2">
    <source>
        <dbReference type="ARBA" id="ARBA00001968"/>
    </source>
</evidence>
<feature type="binding site" evidence="13">
    <location>
        <begin position="93"/>
        <end position="96"/>
    </location>
    <ligand>
        <name>substrate</name>
    </ligand>
</feature>
<dbReference type="EC" id="4.1.1.112" evidence="6"/>
<comment type="catalytic activity">
    <reaction evidence="1">
        <text>4-hydroxy-4-methyl-2-oxoglutarate = 2 pyruvate</text>
        <dbReference type="Rhea" id="RHEA:22748"/>
        <dbReference type="ChEBI" id="CHEBI:15361"/>
        <dbReference type="ChEBI" id="CHEBI:58276"/>
        <dbReference type="EC" id="4.1.3.17"/>
    </reaction>
</comment>
<comment type="cofactor">
    <cofactor evidence="2">
        <name>a divalent metal cation</name>
        <dbReference type="ChEBI" id="CHEBI:60240"/>
    </cofactor>
</comment>
<keyword evidence="13" id="KW-0479">Metal-binding</keyword>
<name>A0A1I5PCZ8_9BACI</name>
<protein>
    <recommendedName>
        <fullName evidence="7">Putative 4-hydroxy-4-methyl-2-oxoglutarate aldolase</fullName>
        <ecNumber evidence="6">4.1.1.112</ecNumber>
        <ecNumber evidence="5">4.1.3.17</ecNumber>
    </recommendedName>
    <alternativeName>
        <fullName evidence="11">Oxaloacetate decarboxylase</fullName>
    </alternativeName>
    <alternativeName>
        <fullName evidence="9">Regulator of ribonuclease activity homolog</fullName>
    </alternativeName>
    <alternativeName>
        <fullName evidence="10">RraA-like protein</fullName>
    </alternativeName>
</protein>
<comment type="subunit">
    <text evidence="4">Homotrimer.</text>
</comment>
<dbReference type="GO" id="GO:0046872">
    <property type="term" value="F:metal ion binding"/>
    <property type="evidence" value="ECO:0007669"/>
    <property type="project" value="UniProtKB-KW"/>
</dbReference>
<dbReference type="Pfam" id="PF03737">
    <property type="entry name" value="RraA-like"/>
    <property type="match status" value="1"/>
</dbReference>
<evidence type="ECO:0000256" key="11">
    <source>
        <dbReference type="ARBA" id="ARBA00032305"/>
    </source>
</evidence>
<dbReference type="CDD" id="cd16841">
    <property type="entry name" value="RraA_family"/>
    <property type="match status" value="1"/>
</dbReference>
<dbReference type="PANTHER" id="PTHR33254:SF4">
    <property type="entry name" value="4-HYDROXY-4-METHYL-2-OXOGLUTARATE ALDOLASE 3-RELATED"/>
    <property type="match status" value="1"/>
</dbReference>
<evidence type="ECO:0000256" key="6">
    <source>
        <dbReference type="ARBA" id="ARBA00012947"/>
    </source>
</evidence>
<comment type="cofactor">
    <cofactor evidence="13">
        <name>Mg(2+)</name>
        <dbReference type="ChEBI" id="CHEBI:18420"/>
    </cofactor>
</comment>
<dbReference type="SUPFAM" id="SSF89562">
    <property type="entry name" value="RraA-like"/>
    <property type="match status" value="1"/>
</dbReference>
<reference evidence="15" key="1">
    <citation type="submission" date="2016-10" db="EMBL/GenBank/DDBJ databases">
        <authorList>
            <person name="Varghese N."/>
            <person name="Submissions S."/>
        </authorList>
    </citation>
    <scope>NUCLEOTIDE SEQUENCE [LARGE SCALE GENOMIC DNA]</scope>
    <source>
        <strain evidence="15">S7</strain>
    </source>
</reference>
<comment type="function">
    <text evidence="8">Catalyzes the aldol cleavage of 4-hydroxy-4-methyl-2-oxoglutarate (HMG) into 2 molecules of pyruvate. Also contains a secondary oxaloacetate (OAA) decarboxylase activity due to the common pyruvate enolate transition state formed following C-C bond cleavage in the retro-aldol and decarboxylation reactions.</text>
</comment>
<dbReference type="EC" id="4.1.3.17" evidence="5"/>
<evidence type="ECO:0000256" key="1">
    <source>
        <dbReference type="ARBA" id="ARBA00001342"/>
    </source>
</evidence>
<evidence type="ECO:0000313" key="15">
    <source>
        <dbReference type="Proteomes" id="UP000198892"/>
    </source>
</evidence>
<comment type="catalytic activity">
    <reaction evidence="12">
        <text>oxaloacetate + H(+) = pyruvate + CO2</text>
        <dbReference type="Rhea" id="RHEA:15641"/>
        <dbReference type="ChEBI" id="CHEBI:15361"/>
        <dbReference type="ChEBI" id="CHEBI:15378"/>
        <dbReference type="ChEBI" id="CHEBI:16452"/>
        <dbReference type="ChEBI" id="CHEBI:16526"/>
        <dbReference type="EC" id="4.1.1.112"/>
    </reaction>
</comment>
<evidence type="ECO:0000256" key="3">
    <source>
        <dbReference type="ARBA" id="ARBA00008621"/>
    </source>
</evidence>
<proteinExistence type="inferred from homology"/>
<evidence type="ECO:0000256" key="4">
    <source>
        <dbReference type="ARBA" id="ARBA00011233"/>
    </source>
</evidence>
<dbReference type="STRING" id="1884432.SAMN05518683_10453"/>
<dbReference type="AlphaFoldDB" id="A0A1I5PCZ8"/>
<evidence type="ECO:0000256" key="8">
    <source>
        <dbReference type="ARBA" id="ARBA00025046"/>
    </source>
</evidence>
<sequence length="225" mass="24557">MMNRELSERQNPIIERLKSAGSSSVFADVMGVQQGMDFKMKPVNYKEPLAGQVRTVSAAPGDNLFLHHAIYASTPGDILVVDGKGYTQSACLGELMAGAAQKLGIKGIVVDGLVRDQRELRDMDIQVYAKGFIPVGPSKDGPGSFDETITCGGTVVSSYDYVIGDEDGVVVIPASIIESTLDEAEKKLEYEKARMQKIDAHSPENNDRRAIAPSWLEEKMKQYDL</sequence>
<accession>A0A1I5PCZ8</accession>
<keyword evidence="15" id="KW-1185">Reference proteome</keyword>
<dbReference type="PANTHER" id="PTHR33254">
    <property type="entry name" value="4-HYDROXY-4-METHYL-2-OXOGLUTARATE ALDOLASE 3-RELATED"/>
    <property type="match status" value="1"/>
</dbReference>
<dbReference type="GO" id="GO:0008948">
    <property type="term" value="F:oxaloacetate decarboxylase activity"/>
    <property type="evidence" value="ECO:0007669"/>
    <property type="project" value="UniProtKB-EC"/>
</dbReference>
<evidence type="ECO:0000313" key="14">
    <source>
        <dbReference type="EMBL" id="SFP31346.1"/>
    </source>
</evidence>
<keyword evidence="13" id="KW-0460">Magnesium</keyword>
<organism evidence="14 15">
    <name type="scientific">Salibacterium halotolerans</name>
    <dbReference type="NCBI Taxonomy" id="1884432"/>
    <lineage>
        <taxon>Bacteria</taxon>
        <taxon>Bacillati</taxon>
        <taxon>Bacillota</taxon>
        <taxon>Bacilli</taxon>
        <taxon>Bacillales</taxon>
        <taxon>Bacillaceae</taxon>
    </lineage>
</organism>
<gene>
    <name evidence="14" type="ORF">SAMN05518683_10453</name>
</gene>
<dbReference type="InterPro" id="IPR036704">
    <property type="entry name" value="RraA/RraA-like_sf"/>
</dbReference>
<evidence type="ECO:0000256" key="9">
    <source>
        <dbReference type="ARBA" id="ARBA00029596"/>
    </source>
</evidence>
<dbReference type="GO" id="GO:0047443">
    <property type="term" value="F:4-hydroxy-4-methyl-2-oxoglutarate aldolase activity"/>
    <property type="evidence" value="ECO:0007669"/>
    <property type="project" value="UniProtKB-EC"/>
</dbReference>
<evidence type="ECO:0000256" key="13">
    <source>
        <dbReference type="PIRSR" id="PIRSR605493-1"/>
    </source>
</evidence>
<feature type="binding site" evidence="13">
    <location>
        <position position="116"/>
    </location>
    <ligand>
        <name>Mg(2+)</name>
        <dbReference type="ChEBI" id="CHEBI:18420"/>
    </ligand>
</feature>
<dbReference type="Proteomes" id="UP000198892">
    <property type="component" value="Unassembled WGS sequence"/>
</dbReference>
<comment type="similarity">
    <text evidence="3">Belongs to the class II aldolase/RraA-like family.</text>
</comment>
<dbReference type="InterPro" id="IPR005493">
    <property type="entry name" value="RraA/RraA-like"/>
</dbReference>
<dbReference type="Gene3D" id="3.50.30.40">
    <property type="entry name" value="Ribonuclease E inhibitor RraA/RraA-like"/>
    <property type="match status" value="1"/>
</dbReference>